<dbReference type="PANTHER" id="PTHR35492">
    <property type="entry name" value="TRANSDUCIN/WD40 REPEAT-LIKE SUPERFAMILY PROTEIN"/>
    <property type="match status" value="1"/>
</dbReference>
<sequence length="153" mass="16631">MSTRRDGGDDDTALCPRPLSASADSPPLHLKRKIPILTLIAPLLTKPSHAAVAPYPSKLHEKLAFLEGKVKRIAFDIKKTLAKDYVAQDKVLSPVQDNSVVVEFLALIANEGVKVNAWDQVKAKGVGNGGFSERNCDIDEMLEADECSYECSP</sequence>
<protein>
    <submittedName>
        <fullName evidence="2">Uncharacterized protein</fullName>
    </submittedName>
</protein>
<dbReference type="PANTHER" id="PTHR35492:SF1">
    <property type="entry name" value="TRANSDUCIN_WD40 REPEAT-LIKE SUPERFAMILY PROTEIN"/>
    <property type="match status" value="1"/>
</dbReference>
<feature type="region of interest" description="Disordered" evidence="1">
    <location>
        <begin position="1"/>
        <end position="26"/>
    </location>
</feature>
<dbReference type="EMBL" id="JBGMDY010000001">
    <property type="protein sequence ID" value="KAL2347058.1"/>
    <property type="molecule type" value="Genomic_DNA"/>
</dbReference>
<organism evidence="2 3">
    <name type="scientific">Flemingia macrophylla</name>
    <dbReference type="NCBI Taxonomy" id="520843"/>
    <lineage>
        <taxon>Eukaryota</taxon>
        <taxon>Viridiplantae</taxon>
        <taxon>Streptophyta</taxon>
        <taxon>Embryophyta</taxon>
        <taxon>Tracheophyta</taxon>
        <taxon>Spermatophyta</taxon>
        <taxon>Magnoliopsida</taxon>
        <taxon>eudicotyledons</taxon>
        <taxon>Gunneridae</taxon>
        <taxon>Pentapetalae</taxon>
        <taxon>rosids</taxon>
        <taxon>fabids</taxon>
        <taxon>Fabales</taxon>
        <taxon>Fabaceae</taxon>
        <taxon>Papilionoideae</taxon>
        <taxon>50 kb inversion clade</taxon>
        <taxon>NPAAA clade</taxon>
        <taxon>indigoferoid/millettioid clade</taxon>
        <taxon>Phaseoleae</taxon>
        <taxon>Flemingia</taxon>
    </lineage>
</organism>
<evidence type="ECO:0000313" key="3">
    <source>
        <dbReference type="Proteomes" id="UP001603857"/>
    </source>
</evidence>
<dbReference type="InterPro" id="IPR045289">
    <property type="entry name" value="At4g14310-like"/>
</dbReference>
<evidence type="ECO:0000256" key="1">
    <source>
        <dbReference type="SAM" id="MobiDB-lite"/>
    </source>
</evidence>
<dbReference type="AlphaFoldDB" id="A0ABD1NHK8"/>
<accession>A0ABD1NHK8</accession>
<name>A0ABD1NHK8_9FABA</name>
<gene>
    <name evidence="2" type="ORF">Fmac_001058</name>
</gene>
<keyword evidence="3" id="KW-1185">Reference proteome</keyword>
<dbReference type="Proteomes" id="UP001603857">
    <property type="component" value="Unassembled WGS sequence"/>
</dbReference>
<reference evidence="2 3" key="1">
    <citation type="submission" date="2024-08" db="EMBL/GenBank/DDBJ databases">
        <title>Insights into the chromosomal genome structure of Flemingia macrophylla.</title>
        <authorList>
            <person name="Ding Y."/>
            <person name="Zhao Y."/>
            <person name="Bi W."/>
            <person name="Wu M."/>
            <person name="Zhao G."/>
            <person name="Gong Y."/>
            <person name="Li W."/>
            <person name="Zhang P."/>
        </authorList>
    </citation>
    <scope>NUCLEOTIDE SEQUENCE [LARGE SCALE GENOMIC DNA]</scope>
    <source>
        <strain evidence="2">DYQJB</strain>
        <tissue evidence="2">Leaf</tissue>
    </source>
</reference>
<comment type="caution">
    <text evidence="2">The sequence shown here is derived from an EMBL/GenBank/DDBJ whole genome shotgun (WGS) entry which is preliminary data.</text>
</comment>
<evidence type="ECO:0000313" key="2">
    <source>
        <dbReference type="EMBL" id="KAL2347058.1"/>
    </source>
</evidence>
<proteinExistence type="predicted"/>